<dbReference type="SMART" id="SM00382">
    <property type="entry name" value="AAA"/>
    <property type="match status" value="1"/>
</dbReference>
<dbReference type="SUPFAM" id="SSF52540">
    <property type="entry name" value="P-loop containing nucleoside triphosphate hydrolases"/>
    <property type="match status" value="1"/>
</dbReference>
<dbReference type="PANTHER" id="PTHR43394:SF1">
    <property type="entry name" value="ATP-BINDING CASSETTE SUB-FAMILY B MEMBER 10, MITOCHONDRIAL"/>
    <property type="match status" value="1"/>
</dbReference>
<gene>
    <name evidence="4" type="ORF">H0H81_004135</name>
</gene>
<protein>
    <recommendedName>
        <fullName evidence="3">ABC transporter domain-containing protein</fullName>
    </recommendedName>
</protein>
<evidence type="ECO:0000256" key="1">
    <source>
        <dbReference type="ARBA" id="ARBA00022741"/>
    </source>
</evidence>
<keyword evidence="2" id="KW-0067">ATP-binding</keyword>
<dbReference type="InterPro" id="IPR027417">
    <property type="entry name" value="P-loop_NTPase"/>
</dbReference>
<dbReference type="GO" id="GO:0016887">
    <property type="term" value="F:ATP hydrolysis activity"/>
    <property type="evidence" value="ECO:0007669"/>
    <property type="project" value="InterPro"/>
</dbReference>
<dbReference type="Proteomes" id="UP000717328">
    <property type="component" value="Unassembled WGS sequence"/>
</dbReference>
<feature type="domain" description="ABC transporter" evidence="3">
    <location>
        <begin position="160"/>
        <end position="431"/>
    </location>
</feature>
<dbReference type="GO" id="GO:0005524">
    <property type="term" value="F:ATP binding"/>
    <property type="evidence" value="ECO:0007669"/>
    <property type="project" value="UniProtKB-KW"/>
</dbReference>
<dbReference type="Gene3D" id="3.40.50.300">
    <property type="entry name" value="P-loop containing nucleotide triphosphate hydrolases"/>
    <property type="match status" value="1"/>
</dbReference>
<proteinExistence type="predicted"/>
<dbReference type="PROSITE" id="PS50893">
    <property type="entry name" value="ABC_TRANSPORTER_2"/>
    <property type="match status" value="1"/>
</dbReference>
<keyword evidence="5" id="KW-1185">Reference proteome</keyword>
<evidence type="ECO:0000256" key="2">
    <source>
        <dbReference type="ARBA" id="ARBA00022840"/>
    </source>
</evidence>
<name>A0A9P7K5D1_9AGAR</name>
<dbReference type="AlphaFoldDB" id="A0A9P7K5D1"/>
<organism evidence="4 5">
    <name type="scientific">Sphagnurus paluster</name>
    <dbReference type="NCBI Taxonomy" id="117069"/>
    <lineage>
        <taxon>Eukaryota</taxon>
        <taxon>Fungi</taxon>
        <taxon>Dikarya</taxon>
        <taxon>Basidiomycota</taxon>
        <taxon>Agaricomycotina</taxon>
        <taxon>Agaricomycetes</taxon>
        <taxon>Agaricomycetidae</taxon>
        <taxon>Agaricales</taxon>
        <taxon>Tricholomatineae</taxon>
        <taxon>Lyophyllaceae</taxon>
        <taxon>Sphagnurus</taxon>
    </lineage>
</organism>
<dbReference type="Pfam" id="PF00005">
    <property type="entry name" value="ABC_tran"/>
    <property type="match status" value="1"/>
</dbReference>
<dbReference type="InterPro" id="IPR003439">
    <property type="entry name" value="ABC_transporter-like_ATP-bd"/>
</dbReference>
<reference evidence="4" key="1">
    <citation type="submission" date="2021-02" db="EMBL/GenBank/DDBJ databases">
        <authorList>
            <person name="Nieuwenhuis M."/>
            <person name="Van De Peppel L.J.J."/>
        </authorList>
    </citation>
    <scope>NUCLEOTIDE SEQUENCE</scope>
    <source>
        <strain evidence="4">D49</strain>
    </source>
</reference>
<evidence type="ECO:0000313" key="5">
    <source>
        <dbReference type="Proteomes" id="UP000717328"/>
    </source>
</evidence>
<evidence type="ECO:0000259" key="3">
    <source>
        <dbReference type="PROSITE" id="PS50893"/>
    </source>
</evidence>
<dbReference type="GO" id="GO:0015421">
    <property type="term" value="F:ABC-type oligopeptide transporter activity"/>
    <property type="evidence" value="ECO:0007669"/>
    <property type="project" value="TreeGrafter"/>
</dbReference>
<dbReference type="InterPro" id="IPR003593">
    <property type="entry name" value="AAA+_ATPase"/>
</dbReference>
<reference evidence="4" key="2">
    <citation type="submission" date="2021-10" db="EMBL/GenBank/DDBJ databases">
        <title>Phylogenomics reveals ancestral predisposition of the termite-cultivated fungus Termitomyces towards a domesticated lifestyle.</title>
        <authorList>
            <person name="Auxier B."/>
            <person name="Grum-Grzhimaylo A."/>
            <person name="Cardenas M.E."/>
            <person name="Lodge J.D."/>
            <person name="Laessoe T."/>
            <person name="Pedersen O."/>
            <person name="Smith M.E."/>
            <person name="Kuyper T.W."/>
            <person name="Franco-Molano E.A."/>
            <person name="Baroni T.J."/>
            <person name="Aanen D.K."/>
        </authorList>
    </citation>
    <scope>NUCLEOTIDE SEQUENCE</scope>
    <source>
        <strain evidence="4">D49</strain>
    </source>
</reference>
<dbReference type="EMBL" id="JABCKI010005820">
    <property type="protein sequence ID" value="KAG5637558.1"/>
    <property type="molecule type" value="Genomic_DNA"/>
</dbReference>
<comment type="caution">
    <text evidence="4">The sequence shown here is derived from an EMBL/GenBank/DDBJ whole genome shotgun (WGS) entry which is preliminary data.</text>
</comment>
<sequence length="439" mass="49092">MATETMSEEEFRQDLVNNNLAEYIMDEYSKARKRLGTLLTSDLFRQMRLETKPFVQLFRALSGEIPVLYFTYHALKDPAAHTMSSLAILRQQSNTLTTSVNTSFSTFSFMMRTLDDIKNLYEVRPLILIDGTTEYKPQEDGPGMDLELTYVVICGIPKRIPILSVCRDVSFEYPGMKSGALHDINLHIRAGQLVVIVGENGSGKSTLIKLLSRMYDASEGTVLIDGLPIEEYRLSDLRDAMALLNQEHSIYPVSMSENIGLGYVACVTDTEMIRVAAEKGGATEVLEGLEDGLDTVLEPVRTARSFGLELPRHQILEDILDELEVQRDVSGGEKQRLVAARTFMRLHSPKIKLVAVDEPSSALDPRGELELFSRLRAERGGKTMIFVTHRFGHLTRHADLIVCMKNGTIVESGRHEELLALDGEYATLYNIQAQAFAPA</sequence>
<keyword evidence="1" id="KW-0547">Nucleotide-binding</keyword>
<dbReference type="PANTHER" id="PTHR43394">
    <property type="entry name" value="ATP-DEPENDENT PERMEASE MDL1, MITOCHONDRIAL"/>
    <property type="match status" value="1"/>
</dbReference>
<evidence type="ECO:0000313" key="4">
    <source>
        <dbReference type="EMBL" id="KAG5637558.1"/>
    </source>
</evidence>
<accession>A0A9P7K5D1</accession>
<dbReference type="OrthoDB" id="6500128at2759"/>
<dbReference type="InterPro" id="IPR039421">
    <property type="entry name" value="Type_1_exporter"/>
</dbReference>